<protein>
    <submittedName>
        <fullName evidence="4">Transcriptional activator ligand binding domain protein</fullName>
    </submittedName>
</protein>
<dbReference type="Pfam" id="PF06445">
    <property type="entry name" value="GyrI-like"/>
    <property type="match status" value="1"/>
</dbReference>
<feature type="region of interest" description="Disordered" evidence="1">
    <location>
        <begin position="518"/>
        <end position="550"/>
    </location>
</feature>
<feature type="transmembrane region" description="Helical" evidence="2">
    <location>
        <begin position="263"/>
        <end position="283"/>
    </location>
</feature>
<reference evidence="4 5" key="2">
    <citation type="journal article" date="2010" name="Stand. Genomic Sci.">
        <title>Complete genome sequence of Nakamurella multipartita type strain (Y-104).</title>
        <authorList>
            <person name="Tice H."/>
            <person name="Mayilraj S."/>
            <person name="Sims D."/>
            <person name="Lapidus A."/>
            <person name="Nolan M."/>
            <person name="Lucas S."/>
            <person name="Glavina Del Rio T."/>
            <person name="Copeland A."/>
            <person name="Cheng J.F."/>
            <person name="Meincke L."/>
            <person name="Bruce D."/>
            <person name="Goodwin L."/>
            <person name="Pitluck S."/>
            <person name="Ivanova N."/>
            <person name="Mavromatis K."/>
            <person name="Ovchinnikova G."/>
            <person name="Pati A."/>
            <person name="Chen A."/>
            <person name="Palaniappan K."/>
            <person name="Land M."/>
            <person name="Hauser L."/>
            <person name="Chang Y.J."/>
            <person name="Jeffries C.D."/>
            <person name="Detter J.C."/>
            <person name="Brettin T."/>
            <person name="Rohde M."/>
            <person name="Goker M."/>
            <person name="Bristow J."/>
            <person name="Eisen J.A."/>
            <person name="Markowitz V."/>
            <person name="Hugenholtz P."/>
            <person name="Kyrpides N.C."/>
            <person name="Klenk H.P."/>
            <person name="Chen F."/>
        </authorList>
    </citation>
    <scope>NUCLEOTIDE SEQUENCE [LARGE SCALE GENOMIC DNA]</scope>
    <source>
        <strain evidence="5">ATCC 700099 / DSM 44233 / CIP 104796 / JCM 9543 / NBRC 105858 / Y-104</strain>
    </source>
</reference>
<dbReference type="SUPFAM" id="SSF55136">
    <property type="entry name" value="Probable bacterial effector-binding domain"/>
    <property type="match status" value="1"/>
</dbReference>
<dbReference type="Pfam" id="PF01757">
    <property type="entry name" value="Acyl_transf_3"/>
    <property type="match status" value="1"/>
</dbReference>
<dbReference type="eggNOG" id="COG4978">
    <property type="taxonomic scope" value="Bacteria"/>
</dbReference>
<feature type="transmembrane region" description="Helical" evidence="2">
    <location>
        <begin position="6"/>
        <end position="31"/>
    </location>
</feature>
<feature type="region of interest" description="Disordered" evidence="1">
    <location>
        <begin position="318"/>
        <end position="367"/>
    </location>
</feature>
<feature type="transmembrane region" description="Helical" evidence="2">
    <location>
        <begin position="126"/>
        <end position="144"/>
    </location>
</feature>
<dbReference type="EMBL" id="CP001737">
    <property type="protein sequence ID" value="ACV78828.1"/>
    <property type="molecule type" value="Genomic_DNA"/>
</dbReference>
<dbReference type="RefSeq" id="WP_015747716.1">
    <property type="nucleotide sequence ID" value="NC_013235.1"/>
</dbReference>
<keyword evidence="2" id="KW-0812">Transmembrane</keyword>
<keyword evidence="5" id="KW-1185">Reference proteome</keyword>
<feature type="transmembrane region" description="Helical" evidence="2">
    <location>
        <begin position="85"/>
        <end position="105"/>
    </location>
</feature>
<dbReference type="SMART" id="SM00871">
    <property type="entry name" value="AraC_E_bind"/>
    <property type="match status" value="1"/>
</dbReference>
<dbReference type="Gene3D" id="3.20.80.10">
    <property type="entry name" value="Regulatory factor, effector binding domain"/>
    <property type="match status" value="1"/>
</dbReference>
<dbReference type="InParanoid" id="C8X6H3"/>
<feature type="transmembrane region" description="Helical" evidence="2">
    <location>
        <begin position="218"/>
        <end position="242"/>
    </location>
</feature>
<keyword evidence="2" id="KW-1133">Transmembrane helix</keyword>
<gene>
    <name evidence="4" type="ordered locus">Namu_2459</name>
</gene>
<organism evidence="4 5">
    <name type="scientific">Nakamurella multipartita (strain ATCC 700099 / DSM 44233 / CIP 104796 / JCM 9543 / NBRC 105858 / Y-104)</name>
    <name type="common">Microsphaera multipartita</name>
    <dbReference type="NCBI Taxonomy" id="479431"/>
    <lineage>
        <taxon>Bacteria</taxon>
        <taxon>Bacillati</taxon>
        <taxon>Actinomycetota</taxon>
        <taxon>Actinomycetes</taxon>
        <taxon>Nakamurellales</taxon>
        <taxon>Nakamurellaceae</taxon>
        <taxon>Nakamurella</taxon>
    </lineage>
</organism>
<feature type="transmembrane region" description="Helical" evidence="2">
    <location>
        <begin position="184"/>
        <end position="206"/>
    </location>
</feature>
<sequence length="550" mass="58508" precursor="true">MLTSGVVELLAAFGLAPLFLVAGLLAAGSLGRRGPGRYAAARLLRLGLPAVFYVLLVDPMLRWWVASGQGDDRPLLAWLTDWTGGRGLGPMWFVVALLGFSLIYAGWRRLRPVGPSRPSELSMSRLLTLAAGIAALDLLTWPRVPDTVARYWDFEWPHWQAAAGVFVLGVLAGERRWFRAPSRLLLRVCGCLSLVALTGLAGLPALSVQPGNTEIPPGSWQVVIMAGLDGLTVVLAMVWLVDRLQRHQVGRSPLLAVGARSSYGAYLVHPVVLVGLSLALRSATWAPEAKLVVVVAIGVPVSFLIGGLGNRLAATVRAGSGTHRPRAGRRPASTGGRGHALLPGDGPGAGAALGSGSSKSSPKKWLSGRSGPNALWLAGCDGQDSTMTTYPIVVRESAPHYAATRTATLAVTELPGWLGQTYRQVAMSLGTHRQYPADGPFARYHRLPDGRFQVTAGFPVAERPVGDGDVIAEWVPGSRVAVLQYAGDYGSMEPAYRALSEWLSTHDAVAVGDPYEVYRSDPQSDPNPATRRTDIVQPFVPAASSAADRN</sequence>
<dbReference type="InterPro" id="IPR011256">
    <property type="entry name" value="Reg_factor_effector_dom_sf"/>
</dbReference>
<feature type="transmembrane region" description="Helical" evidence="2">
    <location>
        <begin position="289"/>
        <end position="308"/>
    </location>
</feature>
<accession>C8X6H3</accession>
<dbReference type="STRING" id="479431.Namu_2459"/>
<feature type="compositionally biased region" description="Low complexity" evidence="1">
    <location>
        <begin position="354"/>
        <end position="367"/>
    </location>
</feature>
<dbReference type="eggNOG" id="COG1835">
    <property type="taxonomic scope" value="Bacteria"/>
</dbReference>
<evidence type="ECO:0000313" key="5">
    <source>
        <dbReference type="Proteomes" id="UP000002218"/>
    </source>
</evidence>
<dbReference type="HOGENOM" id="CLU_495044_0_0_11"/>
<reference evidence="5" key="1">
    <citation type="submission" date="2009-09" db="EMBL/GenBank/DDBJ databases">
        <title>The complete genome of Nakamurella multipartita DSM 44233.</title>
        <authorList>
            <consortium name="US DOE Joint Genome Institute (JGI-PGF)"/>
            <person name="Lucas S."/>
            <person name="Copeland A."/>
            <person name="Lapidus A."/>
            <person name="Glavina del Rio T."/>
            <person name="Dalin E."/>
            <person name="Tice H."/>
            <person name="Bruce D."/>
            <person name="Goodwin L."/>
            <person name="Pitluck S."/>
            <person name="Kyrpides N."/>
            <person name="Mavromatis K."/>
            <person name="Ivanova N."/>
            <person name="Ovchinnikova G."/>
            <person name="Sims D."/>
            <person name="Meincke L."/>
            <person name="Brettin T."/>
            <person name="Detter J.C."/>
            <person name="Han C."/>
            <person name="Larimer F."/>
            <person name="Land M."/>
            <person name="Hauser L."/>
            <person name="Markowitz V."/>
            <person name="Cheng J.-F."/>
            <person name="Hugenholtz P."/>
            <person name="Woyke T."/>
            <person name="Wu D."/>
            <person name="Klenk H.-P."/>
            <person name="Eisen J.A."/>
        </authorList>
    </citation>
    <scope>NUCLEOTIDE SEQUENCE [LARGE SCALE GENOMIC DNA]</scope>
    <source>
        <strain evidence="5">ATCC 700099 / DSM 44233 / CIP 104796 / JCM 9543 / NBRC 105858 / Y-104</strain>
    </source>
</reference>
<dbReference type="Proteomes" id="UP000002218">
    <property type="component" value="Chromosome"/>
</dbReference>
<proteinExistence type="predicted"/>
<dbReference type="InterPro" id="IPR010499">
    <property type="entry name" value="AraC_E-bd"/>
</dbReference>
<dbReference type="GO" id="GO:0016747">
    <property type="term" value="F:acyltransferase activity, transferring groups other than amino-acyl groups"/>
    <property type="evidence" value="ECO:0007669"/>
    <property type="project" value="InterPro"/>
</dbReference>
<dbReference type="InterPro" id="IPR029442">
    <property type="entry name" value="GyrI-like"/>
</dbReference>
<feature type="transmembrane region" description="Helical" evidence="2">
    <location>
        <begin position="156"/>
        <end position="172"/>
    </location>
</feature>
<dbReference type="PANTHER" id="PTHR36927">
    <property type="entry name" value="BLR4337 PROTEIN"/>
    <property type="match status" value="1"/>
</dbReference>
<name>C8X6H3_NAKMY</name>
<evidence type="ECO:0000256" key="2">
    <source>
        <dbReference type="SAM" id="Phobius"/>
    </source>
</evidence>
<dbReference type="PANTHER" id="PTHR36927:SF4">
    <property type="entry name" value="BLR5718 PROTEIN"/>
    <property type="match status" value="1"/>
</dbReference>
<dbReference type="InterPro" id="IPR002656">
    <property type="entry name" value="Acyl_transf_3_dom"/>
</dbReference>
<feature type="transmembrane region" description="Helical" evidence="2">
    <location>
        <begin position="43"/>
        <end position="65"/>
    </location>
</feature>
<keyword evidence="2" id="KW-0472">Membrane</keyword>
<evidence type="ECO:0000259" key="3">
    <source>
        <dbReference type="SMART" id="SM00871"/>
    </source>
</evidence>
<dbReference type="KEGG" id="nml:Namu_2459"/>
<evidence type="ECO:0000313" key="4">
    <source>
        <dbReference type="EMBL" id="ACV78828.1"/>
    </source>
</evidence>
<feature type="domain" description="AraC effector-binding" evidence="3">
    <location>
        <begin position="390"/>
        <end position="540"/>
    </location>
</feature>
<dbReference type="AlphaFoldDB" id="C8X6H3"/>
<evidence type="ECO:0000256" key="1">
    <source>
        <dbReference type="SAM" id="MobiDB-lite"/>
    </source>
</evidence>
<dbReference type="InterPro" id="IPR050623">
    <property type="entry name" value="Glucan_succinyl_AcylTrfase"/>
</dbReference>